<dbReference type="PANTHER" id="PTHR47199:SF2">
    <property type="entry name" value="PHOTOSYSTEM II STABILITY_ASSEMBLY FACTOR HCF136, CHLOROPLASTIC"/>
    <property type="match status" value="1"/>
</dbReference>
<dbReference type="OrthoDB" id="9767885at2"/>
<keyword evidence="5" id="KW-1185">Reference proteome</keyword>
<evidence type="ECO:0000313" key="4">
    <source>
        <dbReference type="EMBL" id="RKT58272.1"/>
    </source>
</evidence>
<evidence type="ECO:0000256" key="1">
    <source>
        <dbReference type="ARBA" id="ARBA00022531"/>
    </source>
</evidence>
<evidence type="ECO:0000259" key="3">
    <source>
        <dbReference type="Pfam" id="PF14870"/>
    </source>
</evidence>
<dbReference type="RefSeq" id="WP_121458528.1">
    <property type="nucleotide sequence ID" value="NZ_RBXP01000015.1"/>
</dbReference>
<accession>A0A495W998</accession>
<dbReference type="InterPro" id="IPR015943">
    <property type="entry name" value="WD40/YVTN_repeat-like_dom_sf"/>
</dbReference>
<reference evidence="4 5" key="1">
    <citation type="submission" date="2018-10" db="EMBL/GenBank/DDBJ databases">
        <title>Genomic Encyclopedia of Type Strains, Phase IV (KMG-IV): sequencing the most valuable type-strain genomes for metagenomic binning, comparative biology and taxonomic classification.</title>
        <authorList>
            <person name="Goeker M."/>
        </authorList>
    </citation>
    <scope>NUCLEOTIDE SEQUENCE [LARGE SCALE GENOMIC DNA]</scope>
    <source>
        <strain evidence="4 5">DSM 23841</strain>
    </source>
</reference>
<sequence length="320" mass="33210">MNKSIGLIFAVFVALSVGYAFSARKGPPLPATEISLNNALLLDAQRAGARLVAVGERGYIFASDDEGSSWQLVASGVSATLTGVAFADERLGIAVGHDATILRSEDGGRSWQQVFSAPDQLRPLLDVAFIDAARVVAVGAYGAYFESFDGGRTWAERQIVDGDRHYNAVARLADGTLMIAGEAGTLLRSADQGGNWETLPPAYAGSYFGILPLVRGGVLVYGMRGTLLRSDDRGDSWQTVPGGGAGSLFGGGQTVDGGIVLVGQNGLVLGSRDGAASFVRLPVAGSRLWTAAAALPVAGEAMIFGEGAFERVKLASGEKQ</sequence>
<comment type="caution">
    <text evidence="4">The sequence shown here is derived from an EMBL/GenBank/DDBJ whole genome shotgun (WGS) entry which is preliminary data.</text>
</comment>
<dbReference type="AlphaFoldDB" id="A0A495W998"/>
<proteinExistence type="predicted"/>
<dbReference type="EMBL" id="RBXP01000015">
    <property type="protein sequence ID" value="RKT58272.1"/>
    <property type="molecule type" value="Genomic_DNA"/>
</dbReference>
<gene>
    <name evidence="4" type="ORF">DFR40_2216</name>
</gene>
<dbReference type="Proteomes" id="UP000270626">
    <property type="component" value="Unassembled WGS sequence"/>
</dbReference>
<evidence type="ECO:0000256" key="2">
    <source>
        <dbReference type="ARBA" id="ARBA00023276"/>
    </source>
</evidence>
<keyword evidence="2" id="KW-0604">Photosystem II</keyword>
<keyword evidence="1" id="KW-0602">Photosynthesis</keyword>
<dbReference type="GO" id="GO:0015979">
    <property type="term" value="P:photosynthesis"/>
    <property type="evidence" value="ECO:0007669"/>
    <property type="project" value="UniProtKB-KW"/>
</dbReference>
<dbReference type="GO" id="GO:0009523">
    <property type="term" value="C:photosystem II"/>
    <property type="evidence" value="ECO:0007669"/>
    <property type="project" value="UniProtKB-KW"/>
</dbReference>
<dbReference type="Pfam" id="PF14870">
    <property type="entry name" value="PSII_BNR"/>
    <property type="match status" value="1"/>
</dbReference>
<protein>
    <submittedName>
        <fullName evidence="4">Photosystem II stability/assembly factor-like uncharacterized protein</fullName>
    </submittedName>
</protein>
<dbReference type="PANTHER" id="PTHR47199">
    <property type="entry name" value="PHOTOSYSTEM II STABILITY/ASSEMBLY FACTOR HCF136, CHLOROPLASTIC"/>
    <property type="match status" value="1"/>
</dbReference>
<organism evidence="4 5">
    <name type="scientific">Azonexus fungiphilus</name>
    <dbReference type="NCBI Taxonomy" id="146940"/>
    <lineage>
        <taxon>Bacteria</taxon>
        <taxon>Pseudomonadati</taxon>
        <taxon>Pseudomonadota</taxon>
        <taxon>Betaproteobacteria</taxon>
        <taxon>Rhodocyclales</taxon>
        <taxon>Azonexaceae</taxon>
        <taxon>Azonexus</taxon>
    </lineage>
</organism>
<dbReference type="SUPFAM" id="SSF110296">
    <property type="entry name" value="Oligoxyloglucan reducing end-specific cellobiohydrolase"/>
    <property type="match status" value="1"/>
</dbReference>
<dbReference type="InterPro" id="IPR028203">
    <property type="entry name" value="PSII_CF48-like_dom"/>
</dbReference>
<dbReference type="CDD" id="cd15482">
    <property type="entry name" value="Sialidase_non-viral"/>
    <property type="match status" value="1"/>
</dbReference>
<dbReference type="Gene3D" id="2.130.10.10">
    <property type="entry name" value="YVTN repeat-like/Quinoprotein amine dehydrogenase"/>
    <property type="match status" value="2"/>
</dbReference>
<name>A0A495W998_9RHOO</name>
<feature type="domain" description="Photosynthesis system II assembly factor Ycf48/Hcf136-like" evidence="3">
    <location>
        <begin position="124"/>
        <end position="262"/>
    </location>
</feature>
<evidence type="ECO:0000313" key="5">
    <source>
        <dbReference type="Proteomes" id="UP000270626"/>
    </source>
</evidence>